<evidence type="ECO:0000313" key="6">
    <source>
        <dbReference type="EMBL" id="MFC6706902.1"/>
    </source>
</evidence>
<dbReference type="Proteomes" id="UP001596298">
    <property type="component" value="Unassembled WGS sequence"/>
</dbReference>
<dbReference type="EMBL" id="JBHSWH010000001">
    <property type="protein sequence ID" value="MFC6706902.1"/>
    <property type="molecule type" value="Genomic_DNA"/>
</dbReference>
<reference evidence="7" key="1">
    <citation type="journal article" date="2019" name="Int. J. Syst. Evol. Microbiol.">
        <title>The Global Catalogue of Microorganisms (GCM) 10K type strain sequencing project: providing services to taxonomists for standard genome sequencing and annotation.</title>
        <authorList>
            <consortium name="The Broad Institute Genomics Platform"/>
            <consortium name="The Broad Institute Genome Sequencing Center for Infectious Disease"/>
            <person name="Wu L."/>
            <person name="Ma J."/>
        </authorList>
    </citation>
    <scope>NUCLEOTIDE SEQUENCE [LARGE SCALE GENOMIC DNA]</scope>
    <source>
        <strain evidence="7">CCUG 58127</strain>
    </source>
</reference>
<proteinExistence type="predicted"/>
<evidence type="ECO:0000256" key="2">
    <source>
        <dbReference type="ARBA" id="ARBA00012438"/>
    </source>
</evidence>
<dbReference type="CDD" id="cd16917">
    <property type="entry name" value="HATPase_UhpB-NarQ-NarX-like"/>
    <property type="match status" value="1"/>
</dbReference>
<evidence type="ECO:0000256" key="3">
    <source>
        <dbReference type="ARBA" id="ARBA00022679"/>
    </source>
</evidence>
<comment type="catalytic activity">
    <reaction evidence="1">
        <text>ATP + protein L-histidine = ADP + protein N-phospho-L-histidine.</text>
        <dbReference type="EC" id="2.7.13.3"/>
    </reaction>
</comment>
<keyword evidence="3" id="KW-0808">Transferase</keyword>
<dbReference type="PANTHER" id="PTHR24421:SF10">
    <property type="entry name" value="NITRATE_NITRITE SENSOR PROTEIN NARQ"/>
    <property type="match status" value="1"/>
</dbReference>
<evidence type="ECO:0000256" key="5">
    <source>
        <dbReference type="ARBA" id="ARBA00023012"/>
    </source>
</evidence>
<evidence type="ECO:0000313" key="7">
    <source>
        <dbReference type="Proteomes" id="UP001596298"/>
    </source>
</evidence>
<name>A0ABW2AJA5_9MICO</name>
<keyword evidence="7" id="KW-1185">Reference proteome</keyword>
<dbReference type="EC" id="2.7.13.3" evidence="2"/>
<dbReference type="GO" id="GO:0016301">
    <property type="term" value="F:kinase activity"/>
    <property type="evidence" value="ECO:0007669"/>
    <property type="project" value="UniProtKB-KW"/>
</dbReference>
<keyword evidence="4 6" id="KW-0418">Kinase</keyword>
<protein>
    <recommendedName>
        <fullName evidence="2">histidine kinase</fullName>
        <ecNumber evidence="2">2.7.13.3</ecNumber>
    </recommendedName>
</protein>
<accession>A0ABW2AJA5</accession>
<evidence type="ECO:0000256" key="1">
    <source>
        <dbReference type="ARBA" id="ARBA00000085"/>
    </source>
</evidence>
<evidence type="ECO:0000256" key="4">
    <source>
        <dbReference type="ARBA" id="ARBA00022777"/>
    </source>
</evidence>
<sequence>MRRHAQGASTRVRVMCAGELVDVDVVNGPGEAVGTGTGSGMGLVGIRERVELLGGSCTIGPVNDGEFAGGWRVSAQLPSRRNAEESNAQ</sequence>
<comment type="caution">
    <text evidence="6">The sequence shown here is derived from an EMBL/GenBank/DDBJ whole genome shotgun (WGS) entry which is preliminary data.</text>
</comment>
<dbReference type="RefSeq" id="WP_382403577.1">
    <property type="nucleotide sequence ID" value="NZ_JBHSWH010000001.1"/>
</dbReference>
<gene>
    <name evidence="6" type="ORF">ACFQDH_16980</name>
</gene>
<keyword evidence="5" id="KW-0902">Two-component regulatory system</keyword>
<dbReference type="PANTHER" id="PTHR24421">
    <property type="entry name" value="NITRATE/NITRITE SENSOR PROTEIN NARX-RELATED"/>
    <property type="match status" value="1"/>
</dbReference>
<dbReference type="InterPro" id="IPR050482">
    <property type="entry name" value="Sensor_HK_TwoCompSys"/>
</dbReference>
<dbReference type="SUPFAM" id="SSF55874">
    <property type="entry name" value="ATPase domain of HSP90 chaperone/DNA topoisomerase II/histidine kinase"/>
    <property type="match status" value="1"/>
</dbReference>
<dbReference type="Gene3D" id="3.30.565.10">
    <property type="entry name" value="Histidine kinase-like ATPase, C-terminal domain"/>
    <property type="match status" value="1"/>
</dbReference>
<organism evidence="6 7">
    <name type="scientific">Flexivirga alba</name>
    <dbReference type="NCBI Taxonomy" id="702742"/>
    <lineage>
        <taxon>Bacteria</taxon>
        <taxon>Bacillati</taxon>
        <taxon>Actinomycetota</taxon>
        <taxon>Actinomycetes</taxon>
        <taxon>Micrococcales</taxon>
        <taxon>Dermacoccaceae</taxon>
        <taxon>Flexivirga</taxon>
    </lineage>
</organism>
<dbReference type="InterPro" id="IPR036890">
    <property type="entry name" value="HATPase_C_sf"/>
</dbReference>